<sequence>MFIQNASAATLLIWGDSLSAAYGIEQNTAWPKLLEQKLQSEGYRYPVINASISGETTAGGRVRLPAALAEHKPAVVIIELGANDGLRGLPLAALRSNLDSMIRAAQGTGAKVVLIGMRMPPNFGPLYTGKFQETYAALAKERKTALLPFLFDGFATRAELFQADMLHPTSAAQPLILQNIWPVLKPLLKK</sequence>
<dbReference type="InterPro" id="IPR036514">
    <property type="entry name" value="SGNH_hydro_sf"/>
</dbReference>
<protein>
    <submittedName>
        <fullName evidence="2">Arylesterase</fullName>
    </submittedName>
</protein>
<dbReference type="EMBL" id="JBEWZI010000006">
    <property type="protein sequence ID" value="MET7014015.1"/>
    <property type="molecule type" value="Genomic_DNA"/>
</dbReference>
<keyword evidence="3" id="KW-1185">Reference proteome</keyword>
<gene>
    <name evidence="2" type="ORF">ABXR19_07420</name>
</gene>
<dbReference type="Pfam" id="PF13472">
    <property type="entry name" value="Lipase_GDSL_2"/>
    <property type="match status" value="1"/>
</dbReference>
<feature type="domain" description="SGNH hydrolase-type esterase" evidence="1">
    <location>
        <begin position="15"/>
        <end position="172"/>
    </location>
</feature>
<dbReference type="RefSeq" id="WP_354600473.1">
    <property type="nucleotide sequence ID" value="NZ_JBEWZI010000006.1"/>
</dbReference>
<evidence type="ECO:0000313" key="2">
    <source>
        <dbReference type="EMBL" id="MET7014015.1"/>
    </source>
</evidence>
<dbReference type="Proteomes" id="UP001549691">
    <property type="component" value="Unassembled WGS sequence"/>
</dbReference>
<dbReference type="InterPro" id="IPR051532">
    <property type="entry name" value="Ester_Hydrolysis_Enzymes"/>
</dbReference>
<dbReference type="CDD" id="cd01822">
    <property type="entry name" value="Lysophospholipase_L1_like"/>
    <property type="match status" value="1"/>
</dbReference>
<name>A0ABV2TJC5_9RHOO</name>
<organism evidence="2 3">
    <name type="scientific">Uliginosibacterium flavum</name>
    <dbReference type="NCBI Taxonomy" id="1396831"/>
    <lineage>
        <taxon>Bacteria</taxon>
        <taxon>Pseudomonadati</taxon>
        <taxon>Pseudomonadota</taxon>
        <taxon>Betaproteobacteria</taxon>
        <taxon>Rhodocyclales</taxon>
        <taxon>Zoogloeaceae</taxon>
        <taxon>Uliginosibacterium</taxon>
    </lineage>
</organism>
<proteinExistence type="predicted"/>
<accession>A0ABV2TJC5</accession>
<dbReference type="PANTHER" id="PTHR30383">
    <property type="entry name" value="THIOESTERASE 1/PROTEASE 1/LYSOPHOSPHOLIPASE L1"/>
    <property type="match status" value="1"/>
</dbReference>
<dbReference type="PANTHER" id="PTHR30383:SF24">
    <property type="entry name" value="THIOESTERASE 1_PROTEASE 1_LYSOPHOSPHOLIPASE L1"/>
    <property type="match status" value="1"/>
</dbReference>
<evidence type="ECO:0000313" key="3">
    <source>
        <dbReference type="Proteomes" id="UP001549691"/>
    </source>
</evidence>
<reference evidence="2 3" key="1">
    <citation type="submission" date="2024-07" db="EMBL/GenBank/DDBJ databases">
        <title>Uliginosibacterium flavum JJ3220;KACC:17644.</title>
        <authorList>
            <person name="Kim M.K."/>
        </authorList>
    </citation>
    <scope>NUCLEOTIDE SEQUENCE [LARGE SCALE GENOMIC DNA]</scope>
    <source>
        <strain evidence="2 3">KACC:17644</strain>
    </source>
</reference>
<dbReference type="SUPFAM" id="SSF52266">
    <property type="entry name" value="SGNH hydrolase"/>
    <property type="match status" value="1"/>
</dbReference>
<evidence type="ECO:0000259" key="1">
    <source>
        <dbReference type="Pfam" id="PF13472"/>
    </source>
</evidence>
<comment type="caution">
    <text evidence="2">The sequence shown here is derived from an EMBL/GenBank/DDBJ whole genome shotgun (WGS) entry which is preliminary data.</text>
</comment>
<dbReference type="Gene3D" id="3.40.50.1110">
    <property type="entry name" value="SGNH hydrolase"/>
    <property type="match status" value="1"/>
</dbReference>
<dbReference type="InterPro" id="IPR013830">
    <property type="entry name" value="SGNH_hydro"/>
</dbReference>